<dbReference type="EMBL" id="AAPE02070977">
    <property type="status" value="NOT_ANNOTATED_CDS"/>
    <property type="molecule type" value="Genomic_DNA"/>
</dbReference>
<dbReference type="Proteomes" id="UP000001074">
    <property type="component" value="Unassembled WGS sequence"/>
</dbReference>
<feature type="region of interest" description="Disordered" evidence="1">
    <location>
        <begin position="1"/>
        <end position="37"/>
    </location>
</feature>
<reference evidence="2" key="2">
    <citation type="submission" date="2025-08" db="UniProtKB">
        <authorList>
            <consortium name="Ensembl"/>
        </authorList>
    </citation>
    <scope>IDENTIFICATION</scope>
</reference>
<organism evidence="2 3">
    <name type="scientific">Myotis lucifugus</name>
    <name type="common">Little brown bat</name>
    <dbReference type="NCBI Taxonomy" id="59463"/>
    <lineage>
        <taxon>Eukaryota</taxon>
        <taxon>Metazoa</taxon>
        <taxon>Chordata</taxon>
        <taxon>Craniata</taxon>
        <taxon>Vertebrata</taxon>
        <taxon>Euteleostomi</taxon>
        <taxon>Mammalia</taxon>
        <taxon>Eutheria</taxon>
        <taxon>Laurasiatheria</taxon>
        <taxon>Chiroptera</taxon>
        <taxon>Yangochiroptera</taxon>
        <taxon>Vespertilionidae</taxon>
        <taxon>Myotis</taxon>
    </lineage>
</organism>
<evidence type="ECO:0000256" key="1">
    <source>
        <dbReference type="SAM" id="MobiDB-lite"/>
    </source>
</evidence>
<evidence type="ECO:0000313" key="3">
    <source>
        <dbReference type="Proteomes" id="UP000001074"/>
    </source>
</evidence>
<reference evidence="2 3" key="1">
    <citation type="journal article" date="2011" name="Nature">
        <title>A high-resolution map of human evolutionary constraint using 29 mammals.</title>
        <authorList>
            <person name="Lindblad-Toh K."/>
            <person name="Garber M."/>
            <person name="Zuk O."/>
            <person name="Lin M.F."/>
            <person name="Parker B.J."/>
            <person name="Washietl S."/>
            <person name="Kheradpour P."/>
            <person name="Ernst J."/>
            <person name="Jordan G."/>
            <person name="Mauceli E."/>
            <person name="Ward L.D."/>
            <person name="Lowe C.B."/>
            <person name="Holloway A.K."/>
            <person name="Clamp M."/>
            <person name="Gnerre S."/>
            <person name="Alfoldi J."/>
            <person name="Beal K."/>
            <person name="Chang J."/>
            <person name="Clawson H."/>
            <person name="Cuff J."/>
            <person name="Di Palma F."/>
            <person name="Fitzgerald S."/>
            <person name="Flicek P."/>
            <person name="Guttman M."/>
            <person name="Hubisz M.J."/>
            <person name="Jaffe D.B."/>
            <person name="Jungreis I."/>
            <person name="Kent W.J."/>
            <person name="Kostka D."/>
            <person name="Lara M."/>
            <person name="Martins A.L."/>
            <person name="Massingham T."/>
            <person name="Moltke I."/>
            <person name="Raney B.J."/>
            <person name="Rasmussen M.D."/>
            <person name="Robinson J."/>
            <person name="Stark A."/>
            <person name="Vilella A.J."/>
            <person name="Wen J."/>
            <person name="Xie X."/>
            <person name="Zody M.C."/>
            <person name="Baldwin J."/>
            <person name="Bloom T."/>
            <person name="Chin C.W."/>
            <person name="Heiman D."/>
            <person name="Nicol R."/>
            <person name="Nusbaum C."/>
            <person name="Young S."/>
            <person name="Wilkinson J."/>
            <person name="Worley K.C."/>
            <person name="Kovar C.L."/>
            <person name="Muzny D.M."/>
            <person name="Gibbs R.A."/>
            <person name="Cree A."/>
            <person name="Dihn H.H."/>
            <person name="Fowler G."/>
            <person name="Jhangiani S."/>
            <person name="Joshi V."/>
            <person name="Lee S."/>
            <person name="Lewis L.R."/>
            <person name="Nazareth L.V."/>
            <person name="Okwuonu G."/>
            <person name="Santibanez J."/>
            <person name="Warren W.C."/>
            <person name="Mardis E.R."/>
            <person name="Weinstock G.M."/>
            <person name="Wilson R.K."/>
            <person name="Delehaunty K."/>
            <person name="Dooling D."/>
            <person name="Fronik C."/>
            <person name="Fulton L."/>
            <person name="Fulton B."/>
            <person name="Graves T."/>
            <person name="Minx P."/>
            <person name="Sodergren E."/>
            <person name="Birney E."/>
            <person name="Margulies E.H."/>
            <person name="Herrero J."/>
            <person name="Green E.D."/>
            <person name="Haussler D."/>
            <person name="Siepel A."/>
            <person name="Goldman N."/>
            <person name="Pollard K.S."/>
            <person name="Pedersen J.S."/>
            <person name="Lander E.S."/>
            <person name="Kellis M."/>
        </authorList>
    </citation>
    <scope>NUCLEOTIDE SEQUENCE [LARGE SCALE GENOMIC DNA]</scope>
</reference>
<dbReference type="AlphaFoldDB" id="G1PZP2"/>
<protein>
    <submittedName>
        <fullName evidence="2">Uncharacterized protein</fullName>
    </submittedName>
</protein>
<dbReference type="HOGENOM" id="CLU_2764528_0_0_1"/>
<keyword evidence="3" id="KW-1185">Reference proteome</keyword>
<evidence type="ECO:0000313" key="2">
    <source>
        <dbReference type="Ensembl" id="ENSMLUP00000016924.1"/>
    </source>
</evidence>
<reference evidence="2" key="3">
    <citation type="submission" date="2025-09" db="UniProtKB">
        <authorList>
            <consortium name="Ensembl"/>
        </authorList>
    </citation>
    <scope>IDENTIFICATION</scope>
</reference>
<dbReference type="STRING" id="59463.ENSMLUP00000016924"/>
<sequence>PCRSSCKGPGWSAEVTGAHPDPQGRRRRPDRGAPGGQVFYNSEYGELAGPRGGGDCTPLARAPFFADSSY</sequence>
<accession>G1PZP2</accession>
<proteinExistence type="predicted"/>
<dbReference type="InParanoid" id="G1PZP2"/>
<name>G1PZP2_MYOLU</name>
<dbReference type="Ensembl" id="ENSMLUT00000022823.1">
    <property type="protein sequence ID" value="ENSMLUP00000016924.1"/>
    <property type="gene ID" value="ENSMLUG00000030455.1"/>
</dbReference>